<evidence type="ECO:0000256" key="1">
    <source>
        <dbReference type="ARBA" id="ARBA00004429"/>
    </source>
</evidence>
<evidence type="ECO:0000256" key="6">
    <source>
        <dbReference type="ARBA" id="ARBA00022989"/>
    </source>
</evidence>
<feature type="transmembrane region" description="Helical" evidence="9">
    <location>
        <begin position="48"/>
        <end position="66"/>
    </location>
</feature>
<evidence type="ECO:0000256" key="2">
    <source>
        <dbReference type="ARBA" id="ARBA00022448"/>
    </source>
</evidence>
<evidence type="ECO:0000256" key="7">
    <source>
        <dbReference type="ARBA" id="ARBA00023136"/>
    </source>
</evidence>
<dbReference type="Proteomes" id="UP000230821">
    <property type="component" value="Unassembled WGS sequence"/>
</dbReference>
<protein>
    <recommendedName>
        <fullName evidence="10">Tripartite ATP-independent periplasmic transporters DctQ component domain-containing protein</fullName>
    </recommendedName>
</protein>
<comment type="subcellular location">
    <subcellularLocation>
        <location evidence="1">Cell inner membrane</location>
        <topology evidence="1">Multi-pass membrane protein</topology>
    </subcellularLocation>
</comment>
<sequence>MGKKVFSYLDRGIEFLIFVIFVLMVIVGGMQVFNRFVLNDSLSWSEEFQKFAHIWLIFFTIPVGYNRGSHIAMRMVADKFPQQIQKILLVVTDCLWFGLGTAMVFYTKAIMRVAKFQTSPGLEVRMDLVYLSLVIGGMYLVIVAARKIAGHIVSKKEGGEALC</sequence>
<evidence type="ECO:0000313" key="12">
    <source>
        <dbReference type="Proteomes" id="UP000230821"/>
    </source>
</evidence>
<name>A0A2G6KM02_9BACT</name>
<evidence type="ECO:0000256" key="8">
    <source>
        <dbReference type="ARBA" id="ARBA00038436"/>
    </source>
</evidence>
<keyword evidence="2" id="KW-0813">Transport</keyword>
<proteinExistence type="inferred from homology"/>
<reference evidence="11 12" key="1">
    <citation type="submission" date="2017-10" db="EMBL/GenBank/DDBJ databases">
        <title>Novel microbial diversity and functional potential in the marine mammal oral microbiome.</title>
        <authorList>
            <person name="Dudek N.K."/>
            <person name="Sun C.L."/>
            <person name="Burstein D."/>
            <person name="Kantor R.S."/>
            <person name="Aliaga Goltsman D.S."/>
            <person name="Bik E.M."/>
            <person name="Thomas B.C."/>
            <person name="Banfield J.F."/>
            <person name="Relman D.A."/>
        </authorList>
    </citation>
    <scope>NUCLEOTIDE SEQUENCE [LARGE SCALE GENOMIC DNA]</scope>
    <source>
        <strain evidence="11">DOLJORAL78_47_16</strain>
    </source>
</reference>
<dbReference type="GO" id="GO:0015740">
    <property type="term" value="P:C4-dicarboxylate transport"/>
    <property type="evidence" value="ECO:0007669"/>
    <property type="project" value="TreeGrafter"/>
</dbReference>
<evidence type="ECO:0000259" key="10">
    <source>
        <dbReference type="Pfam" id="PF04290"/>
    </source>
</evidence>
<comment type="similarity">
    <text evidence="8">Belongs to the TRAP transporter small permease family.</text>
</comment>
<feature type="domain" description="Tripartite ATP-independent periplasmic transporters DctQ component" evidence="10">
    <location>
        <begin position="24"/>
        <end position="150"/>
    </location>
</feature>
<feature type="transmembrane region" description="Helical" evidence="9">
    <location>
        <begin position="128"/>
        <end position="145"/>
    </location>
</feature>
<keyword evidence="5 9" id="KW-0812">Transmembrane</keyword>
<accession>A0A2G6KM02</accession>
<evidence type="ECO:0000256" key="5">
    <source>
        <dbReference type="ARBA" id="ARBA00022692"/>
    </source>
</evidence>
<keyword evidence="3" id="KW-1003">Cell membrane</keyword>
<gene>
    <name evidence="11" type="ORF">CSA56_01640</name>
</gene>
<dbReference type="GO" id="GO:0022857">
    <property type="term" value="F:transmembrane transporter activity"/>
    <property type="evidence" value="ECO:0007669"/>
    <property type="project" value="TreeGrafter"/>
</dbReference>
<keyword evidence="4" id="KW-0997">Cell inner membrane</keyword>
<evidence type="ECO:0000256" key="4">
    <source>
        <dbReference type="ARBA" id="ARBA00022519"/>
    </source>
</evidence>
<keyword evidence="7 9" id="KW-0472">Membrane</keyword>
<evidence type="ECO:0000313" key="11">
    <source>
        <dbReference type="EMBL" id="PIE36072.1"/>
    </source>
</evidence>
<keyword evidence="6 9" id="KW-1133">Transmembrane helix</keyword>
<dbReference type="PANTHER" id="PTHR35011">
    <property type="entry name" value="2,3-DIKETO-L-GULONATE TRAP TRANSPORTER SMALL PERMEASE PROTEIN YIAM"/>
    <property type="match status" value="1"/>
</dbReference>
<comment type="caution">
    <text evidence="11">The sequence shown here is derived from an EMBL/GenBank/DDBJ whole genome shotgun (WGS) entry which is preliminary data.</text>
</comment>
<dbReference type="PANTHER" id="PTHR35011:SF11">
    <property type="entry name" value="TRAP TRANSPORTER SMALL PERMEASE PROTEIN"/>
    <property type="match status" value="1"/>
</dbReference>
<organism evidence="11 12">
    <name type="scientific">candidate division KSB3 bacterium</name>
    <dbReference type="NCBI Taxonomy" id="2044937"/>
    <lineage>
        <taxon>Bacteria</taxon>
        <taxon>candidate division KSB3</taxon>
    </lineage>
</organism>
<dbReference type="InterPro" id="IPR055348">
    <property type="entry name" value="DctQ"/>
</dbReference>
<feature type="transmembrane region" description="Helical" evidence="9">
    <location>
        <begin position="87"/>
        <end position="108"/>
    </location>
</feature>
<dbReference type="GO" id="GO:0005886">
    <property type="term" value="C:plasma membrane"/>
    <property type="evidence" value="ECO:0007669"/>
    <property type="project" value="UniProtKB-SubCell"/>
</dbReference>
<dbReference type="Pfam" id="PF04290">
    <property type="entry name" value="DctQ"/>
    <property type="match status" value="1"/>
</dbReference>
<dbReference type="EMBL" id="PDSK01000026">
    <property type="protein sequence ID" value="PIE36072.1"/>
    <property type="molecule type" value="Genomic_DNA"/>
</dbReference>
<dbReference type="InterPro" id="IPR007387">
    <property type="entry name" value="TRAP_DctQ"/>
</dbReference>
<dbReference type="AlphaFoldDB" id="A0A2G6KM02"/>
<evidence type="ECO:0000256" key="3">
    <source>
        <dbReference type="ARBA" id="ARBA00022475"/>
    </source>
</evidence>
<evidence type="ECO:0000256" key="9">
    <source>
        <dbReference type="SAM" id="Phobius"/>
    </source>
</evidence>
<feature type="transmembrane region" description="Helical" evidence="9">
    <location>
        <begin position="12"/>
        <end position="33"/>
    </location>
</feature>